<name>A0A0D0ADG1_9AGAM</name>
<dbReference type="EMBL" id="KN833687">
    <property type="protein sequence ID" value="KIK30088.1"/>
    <property type="molecule type" value="Genomic_DNA"/>
</dbReference>
<gene>
    <name evidence="2" type="ORF">PISMIDRAFT_87509</name>
</gene>
<keyword evidence="3" id="KW-1185">Reference proteome</keyword>
<sequence>MSSEPSSHASTSSQSKQSLWAPPRAPLPPHRLAKLANALGVAAPLPATGSSSSFMSQSAVSPGQQPPSPHADIAWRAGTPSVASTHGFAPSQSKYLLHVIPPAYLPHDSDAGNPADLLPPPPGASGYHTQFRRGILVSLQSTLQAQLIVIAREYALPSTLGIVLYLVCSSPQDRQNGAADVGEPGPLLSEDMWKHIWARVLRAEREEASTFSRSPTPNPLGLGLTVETNAQVQALRPLVTPTRTETPLPLPLSNLLTPSPTSASSASDLRSQTKSAPPSTSQTDSDTPGTSHSSNQELPGIELQGLKSPSIIPILAKVEFDIDRRRAGWYEPWLRSRRIAHAKRTESRSSNRTGSQSRNGEEFSPVDDRRAPFDLKLVEKMQKPGFLRVTDESDEEQANIGDYAPLSGSPDGGDNEDLVEESACMTSAKDPLIDVFGSDAETWARLHSDSQGRRKEVDPNVVELALDASSLAPLSLLADEPETGDEPNDAMEVREIIHHMSGKPLPSPPTSRSKRPPPLAVSPNLPNGVVPDNHDLPSGRNSTNLPYVTDPTIPLTVEDSEFRSKEGLSLELEQEFLRSRSPAEDKRVGALFEGLDLGLDLDDEEEVRYDENDPNDRRRSQYLMKARLDEIERTLAQFSPRQLRTNVIDEDLTITHRRTLTNTSSADAFGTKSHSPALDRQSSSILHVNGATWPAVPYSSVATSIPASLRRSDLPSLPPKLALNSVTTGAPKSFVSPSPTGDAPSETDARWRELGQTVYPTTVPAPFTRQTDLISDSPIPLSPDPFGRYPSMYEEQALPVSTYWDPTTKQFSEVPGDSRPSTSSVDEGSLASTTQSSRFSADSSIAVDLADRGGKAQGPLASVKSLKRLWRRSKGSSAAQPPTPSLGMSFQGQLPRHSQEALGPPPVTTVAARNGKVKTPLNQFQFDQESPYPIHPGRPSLSGTRPISPPVASGEKTSVRKSILKSWKSVTGSQQNPSASDMRKSAERPVSNETVKPRRPSVLDNIVPPSPKLPEHLLQSNHTRNGSGVFERRKSAGRSKMSSKAHYSSSSQDMLGVTSQQRSSIMVMQAPHSASPSRSQFSASSMDSNTEGRGSFDTTSQFEVISAPKVHPNLTYPYQTLDYEQD</sequence>
<feature type="region of interest" description="Disordered" evidence="1">
    <location>
        <begin position="727"/>
        <end position="747"/>
    </location>
</feature>
<proteinExistence type="predicted"/>
<evidence type="ECO:0000313" key="2">
    <source>
        <dbReference type="EMBL" id="KIK30088.1"/>
    </source>
</evidence>
<feature type="region of interest" description="Disordered" evidence="1">
    <location>
        <begin position="341"/>
        <end position="368"/>
    </location>
</feature>
<feature type="compositionally biased region" description="Low complexity" evidence="1">
    <location>
        <begin position="1"/>
        <end position="22"/>
    </location>
</feature>
<reference evidence="3" key="2">
    <citation type="submission" date="2015-01" db="EMBL/GenBank/DDBJ databases">
        <title>Evolutionary Origins and Diversification of the Mycorrhizal Mutualists.</title>
        <authorList>
            <consortium name="DOE Joint Genome Institute"/>
            <consortium name="Mycorrhizal Genomics Consortium"/>
            <person name="Kohler A."/>
            <person name="Kuo A."/>
            <person name="Nagy L.G."/>
            <person name="Floudas D."/>
            <person name="Copeland A."/>
            <person name="Barry K.W."/>
            <person name="Cichocki N."/>
            <person name="Veneault-Fourrey C."/>
            <person name="LaButti K."/>
            <person name="Lindquist E.A."/>
            <person name="Lipzen A."/>
            <person name="Lundell T."/>
            <person name="Morin E."/>
            <person name="Murat C."/>
            <person name="Riley R."/>
            <person name="Ohm R."/>
            <person name="Sun H."/>
            <person name="Tunlid A."/>
            <person name="Henrissat B."/>
            <person name="Grigoriev I.V."/>
            <person name="Hibbett D.S."/>
            <person name="Martin F."/>
        </authorList>
    </citation>
    <scope>NUCLEOTIDE SEQUENCE [LARGE SCALE GENOMIC DNA]</scope>
    <source>
        <strain evidence="3">441</strain>
    </source>
</reference>
<organism evidence="2 3">
    <name type="scientific">Pisolithus microcarpus 441</name>
    <dbReference type="NCBI Taxonomy" id="765257"/>
    <lineage>
        <taxon>Eukaryota</taxon>
        <taxon>Fungi</taxon>
        <taxon>Dikarya</taxon>
        <taxon>Basidiomycota</taxon>
        <taxon>Agaricomycotina</taxon>
        <taxon>Agaricomycetes</taxon>
        <taxon>Agaricomycetidae</taxon>
        <taxon>Boletales</taxon>
        <taxon>Sclerodermatineae</taxon>
        <taxon>Pisolithaceae</taxon>
        <taxon>Pisolithus</taxon>
    </lineage>
</organism>
<feature type="region of interest" description="Disordered" evidence="1">
    <location>
        <begin position="500"/>
        <end position="549"/>
    </location>
</feature>
<reference evidence="2 3" key="1">
    <citation type="submission" date="2014-04" db="EMBL/GenBank/DDBJ databases">
        <authorList>
            <consortium name="DOE Joint Genome Institute"/>
            <person name="Kuo A."/>
            <person name="Kohler A."/>
            <person name="Costa M.D."/>
            <person name="Nagy L.G."/>
            <person name="Floudas D."/>
            <person name="Copeland A."/>
            <person name="Barry K.W."/>
            <person name="Cichocki N."/>
            <person name="Veneault-Fourrey C."/>
            <person name="LaButti K."/>
            <person name="Lindquist E.A."/>
            <person name="Lipzen A."/>
            <person name="Lundell T."/>
            <person name="Morin E."/>
            <person name="Murat C."/>
            <person name="Sun H."/>
            <person name="Tunlid A."/>
            <person name="Henrissat B."/>
            <person name="Grigoriev I.V."/>
            <person name="Hibbett D.S."/>
            <person name="Martin F."/>
            <person name="Nordberg H.P."/>
            <person name="Cantor M.N."/>
            <person name="Hua S.X."/>
        </authorList>
    </citation>
    <scope>NUCLEOTIDE SEQUENCE [LARGE SCALE GENOMIC DNA]</scope>
    <source>
        <strain evidence="2 3">441</strain>
    </source>
</reference>
<feature type="compositionally biased region" description="Polar residues" evidence="1">
    <location>
        <begin position="819"/>
        <end position="841"/>
    </location>
</feature>
<feature type="region of interest" description="Disordered" evidence="1">
    <location>
        <begin position="46"/>
        <end position="75"/>
    </location>
</feature>
<feature type="compositionally biased region" description="Polar residues" evidence="1">
    <location>
        <begin position="727"/>
        <end position="739"/>
    </location>
</feature>
<feature type="region of interest" description="Disordered" evidence="1">
    <location>
        <begin position="808"/>
        <end position="841"/>
    </location>
</feature>
<dbReference type="Proteomes" id="UP000054018">
    <property type="component" value="Unassembled WGS sequence"/>
</dbReference>
<feature type="region of interest" description="Disordered" evidence="1">
    <location>
        <begin position="388"/>
        <end position="414"/>
    </location>
</feature>
<dbReference type="STRING" id="765257.A0A0D0ADG1"/>
<feature type="region of interest" description="Disordered" evidence="1">
    <location>
        <begin position="238"/>
        <end position="297"/>
    </location>
</feature>
<feature type="compositionally biased region" description="Polar residues" evidence="1">
    <location>
        <begin position="875"/>
        <end position="892"/>
    </location>
</feature>
<feature type="compositionally biased region" description="Low complexity" evidence="1">
    <location>
        <begin position="1073"/>
        <end position="1085"/>
    </location>
</feature>
<evidence type="ECO:0000313" key="3">
    <source>
        <dbReference type="Proteomes" id="UP000054018"/>
    </source>
</evidence>
<feature type="compositionally biased region" description="Polar residues" evidence="1">
    <location>
        <begin position="968"/>
        <end position="979"/>
    </location>
</feature>
<feature type="compositionally biased region" description="Polar residues" evidence="1">
    <location>
        <begin position="1086"/>
        <end position="1103"/>
    </location>
</feature>
<feature type="compositionally biased region" description="Low complexity" evidence="1">
    <location>
        <begin position="238"/>
        <end position="267"/>
    </location>
</feature>
<feature type="compositionally biased region" description="Low complexity" evidence="1">
    <location>
        <begin position="50"/>
        <end position="61"/>
    </location>
</feature>
<feature type="region of interest" description="Disordered" evidence="1">
    <location>
        <begin position="1"/>
        <end position="32"/>
    </location>
</feature>
<feature type="region of interest" description="Disordered" evidence="1">
    <location>
        <begin position="866"/>
        <end position="1109"/>
    </location>
</feature>
<accession>A0A0D0ADG1</accession>
<evidence type="ECO:0000256" key="1">
    <source>
        <dbReference type="SAM" id="MobiDB-lite"/>
    </source>
</evidence>
<dbReference type="OrthoDB" id="2526154at2759"/>
<dbReference type="HOGENOM" id="CLU_003032_0_0_1"/>
<dbReference type="AlphaFoldDB" id="A0A0D0ADG1"/>
<feature type="compositionally biased region" description="Polar residues" evidence="1">
    <location>
        <begin position="1057"/>
        <end position="1066"/>
    </location>
</feature>
<feature type="compositionally biased region" description="Polar residues" evidence="1">
    <location>
        <begin position="268"/>
        <end position="297"/>
    </location>
</feature>
<protein>
    <submittedName>
        <fullName evidence="2">Uncharacterized protein</fullName>
    </submittedName>
</protein>